<feature type="domain" description="Heterokaryon incompatibility" evidence="2">
    <location>
        <begin position="22"/>
        <end position="109"/>
    </location>
</feature>
<feature type="compositionally biased region" description="Basic residues" evidence="1">
    <location>
        <begin position="398"/>
        <end position="407"/>
    </location>
</feature>
<evidence type="ECO:0000313" key="5">
    <source>
        <dbReference type="Proteomes" id="UP000738349"/>
    </source>
</evidence>
<dbReference type="PANTHER" id="PTHR10622">
    <property type="entry name" value="HET DOMAIN-CONTAINING PROTEIN"/>
    <property type="match status" value="1"/>
</dbReference>
<organism evidence="4 5">
    <name type="scientific">Dactylonectria macrodidyma</name>
    <dbReference type="NCBI Taxonomy" id="307937"/>
    <lineage>
        <taxon>Eukaryota</taxon>
        <taxon>Fungi</taxon>
        <taxon>Dikarya</taxon>
        <taxon>Ascomycota</taxon>
        <taxon>Pezizomycotina</taxon>
        <taxon>Sordariomycetes</taxon>
        <taxon>Hypocreomycetidae</taxon>
        <taxon>Hypocreales</taxon>
        <taxon>Nectriaceae</taxon>
        <taxon>Dactylonectria</taxon>
    </lineage>
</organism>
<feature type="domain" description="DUF8212" evidence="3">
    <location>
        <begin position="221"/>
        <end position="321"/>
    </location>
</feature>
<comment type="caution">
    <text evidence="4">The sequence shown here is derived from an EMBL/GenBank/DDBJ whole genome shotgun (WGS) entry which is preliminary data.</text>
</comment>
<dbReference type="Pfam" id="PF26640">
    <property type="entry name" value="DUF8212"/>
    <property type="match status" value="1"/>
</dbReference>
<dbReference type="InterPro" id="IPR058525">
    <property type="entry name" value="DUF8212"/>
</dbReference>
<dbReference type="Pfam" id="PF06985">
    <property type="entry name" value="HET"/>
    <property type="match status" value="1"/>
</dbReference>
<reference evidence="4" key="1">
    <citation type="journal article" date="2021" name="Nat. Commun.">
        <title>Genetic determinants of endophytism in the Arabidopsis root mycobiome.</title>
        <authorList>
            <person name="Mesny F."/>
            <person name="Miyauchi S."/>
            <person name="Thiergart T."/>
            <person name="Pickel B."/>
            <person name="Atanasova L."/>
            <person name="Karlsson M."/>
            <person name="Huettel B."/>
            <person name="Barry K.W."/>
            <person name="Haridas S."/>
            <person name="Chen C."/>
            <person name="Bauer D."/>
            <person name="Andreopoulos W."/>
            <person name="Pangilinan J."/>
            <person name="LaButti K."/>
            <person name="Riley R."/>
            <person name="Lipzen A."/>
            <person name="Clum A."/>
            <person name="Drula E."/>
            <person name="Henrissat B."/>
            <person name="Kohler A."/>
            <person name="Grigoriev I.V."/>
            <person name="Martin F.M."/>
            <person name="Hacquard S."/>
        </authorList>
    </citation>
    <scope>NUCLEOTIDE SEQUENCE</scope>
    <source>
        <strain evidence="4">MPI-CAGE-AT-0147</strain>
    </source>
</reference>
<dbReference type="Proteomes" id="UP000738349">
    <property type="component" value="Unassembled WGS sequence"/>
</dbReference>
<dbReference type="PANTHER" id="PTHR10622:SF10">
    <property type="entry name" value="HET DOMAIN-CONTAINING PROTEIN"/>
    <property type="match status" value="1"/>
</dbReference>
<gene>
    <name evidence="4" type="ORF">EDB81DRAFT_233327</name>
</gene>
<protein>
    <submittedName>
        <fullName evidence="4">HET domain-containing protein</fullName>
    </submittedName>
</protein>
<keyword evidence="5" id="KW-1185">Reference proteome</keyword>
<dbReference type="AlphaFoldDB" id="A0A9P9DLE1"/>
<dbReference type="EMBL" id="JAGMUV010000025">
    <property type="protein sequence ID" value="KAH7120716.1"/>
    <property type="molecule type" value="Genomic_DNA"/>
</dbReference>
<dbReference type="OrthoDB" id="20872at2759"/>
<evidence type="ECO:0000259" key="3">
    <source>
        <dbReference type="Pfam" id="PF26640"/>
    </source>
</evidence>
<sequence length="609" mass="65886">MRLINAATVQLEEFYGDAIPEYAILSHRWLDEEVSLQDLQSGAGTSKAGYRKIQLCCEQAVRDGLSYAWVDTCCIDKTSSAELTEAINSMYAWYRESAVCYAYISDVTGSSAGETFEKSAWFTRGWTLQELLAPGEVVFYSTAWERLGTRDDGALTGRIALATGIDEAVLRGDAGIGERSVAQRMSWAAGRTTTRAEDSAYSLLGLFGVNMPMLYGEGGGRAFVRLQEEIMKASDDQSMFAWAYSAPSSTNTNTSRGDDGDAAAAATTIADDGSLLSGLLARSPAAFAGCGAVVASRQKWNHQPYAATNRGLSLEMPMVPWGMETFLAALDCEVEGEPDSRFGIYMRMLPGEDQFARILRHGEDDSVASTKPFAQSLAPTVKYRKAYVQQRGDAASRGGRRREKVKPKSGDAAANTTTLVIRNSAPNEAAAAAAAAATPAPAPVPVITPIYGFYIRSLPMRLITAQDPQDQSYPISEVTTVPGGEAWDDTQRIVTLPAGGSGTVAVIWLRGKEDDRVRSNAVKVGFDGDFNPVVQYGGMLGSPGARAYASDSYEGQMHPSWMTVPRSDYLFRGNRSTGLLVDTYPWRVSLIWAVVGGDKAMWVLDIEKK</sequence>
<feature type="region of interest" description="Disordered" evidence="1">
    <location>
        <begin position="389"/>
        <end position="418"/>
    </location>
</feature>
<dbReference type="InterPro" id="IPR010730">
    <property type="entry name" value="HET"/>
</dbReference>
<proteinExistence type="predicted"/>
<name>A0A9P9DLE1_9HYPO</name>
<evidence type="ECO:0000259" key="2">
    <source>
        <dbReference type="Pfam" id="PF06985"/>
    </source>
</evidence>
<evidence type="ECO:0000313" key="4">
    <source>
        <dbReference type="EMBL" id="KAH7120716.1"/>
    </source>
</evidence>
<evidence type="ECO:0000256" key="1">
    <source>
        <dbReference type="SAM" id="MobiDB-lite"/>
    </source>
</evidence>
<accession>A0A9P9DLE1</accession>